<feature type="region of interest" description="Disordered" evidence="1">
    <location>
        <begin position="236"/>
        <end position="255"/>
    </location>
</feature>
<evidence type="ECO:0000313" key="3">
    <source>
        <dbReference type="Proteomes" id="UP000315252"/>
    </source>
</evidence>
<proteinExistence type="predicted"/>
<dbReference type="OrthoDB" id="7594379at2"/>
<protein>
    <submittedName>
        <fullName evidence="2">Terminase</fullName>
    </submittedName>
</protein>
<dbReference type="EMBL" id="VHSH01000003">
    <property type="protein sequence ID" value="TQV80808.1"/>
    <property type="molecule type" value="Genomic_DNA"/>
</dbReference>
<accession>A0A545TUB2</accession>
<gene>
    <name evidence="2" type="ORF">FKG95_11710</name>
</gene>
<comment type="caution">
    <text evidence="2">The sequence shown here is derived from an EMBL/GenBank/DDBJ whole genome shotgun (WGS) entry which is preliminary data.</text>
</comment>
<dbReference type="AlphaFoldDB" id="A0A545TUB2"/>
<keyword evidence="3" id="KW-1185">Reference proteome</keyword>
<sequence>MTSATKTSTNSNGILSGGLRHLKESRFALKREKLRRLEKNELSRYRPYDKQRRFHDAGAAHRERLFMAGNQLGKTLAGASEWAMHLTGRYPDWWRGRRFARPVRLWAAGVTAESTRDNPQRMLLGPPQRRDAWGTAALPGDAILSTSAARSGADTVDGIVVRHSSGGASTLAFKSYEKGREKWQGETLDGVWFDEEPPLDIYSEGLTRTNATSGMTIITFTPLLGMSEVVRLFLSDSEPDGDTMPADGFTPGARN</sequence>
<reference evidence="2 3" key="1">
    <citation type="submission" date="2019-06" db="EMBL/GenBank/DDBJ databases">
        <title>Whole genome sequence for Rhodospirillaceae sp. R148.</title>
        <authorList>
            <person name="Wang G."/>
        </authorList>
    </citation>
    <scope>NUCLEOTIDE SEQUENCE [LARGE SCALE GENOMIC DNA]</scope>
    <source>
        <strain evidence="2 3">R148</strain>
    </source>
</reference>
<dbReference type="Proteomes" id="UP000315252">
    <property type="component" value="Unassembled WGS sequence"/>
</dbReference>
<dbReference type="Pfam" id="PF03237">
    <property type="entry name" value="Terminase_6N"/>
    <property type="match status" value="1"/>
</dbReference>
<evidence type="ECO:0000313" key="2">
    <source>
        <dbReference type="EMBL" id="TQV80808.1"/>
    </source>
</evidence>
<name>A0A545TUB2_9PROT</name>
<evidence type="ECO:0000256" key="1">
    <source>
        <dbReference type="SAM" id="MobiDB-lite"/>
    </source>
</evidence>
<organism evidence="2 3">
    <name type="scientific">Denitrobaculum tricleocarpae</name>
    <dbReference type="NCBI Taxonomy" id="2591009"/>
    <lineage>
        <taxon>Bacteria</taxon>
        <taxon>Pseudomonadati</taxon>
        <taxon>Pseudomonadota</taxon>
        <taxon>Alphaproteobacteria</taxon>
        <taxon>Rhodospirillales</taxon>
        <taxon>Rhodospirillaceae</taxon>
        <taxon>Denitrobaculum</taxon>
    </lineage>
</organism>